<dbReference type="GO" id="GO:0008296">
    <property type="term" value="F:3'-5'-DNA exonuclease activity"/>
    <property type="evidence" value="ECO:0007669"/>
    <property type="project" value="TreeGrafter"/>
</dbReference>
<dbReference type="SUPFAM" id="SSF53098">
    <property type="entry name" value="Ribonuclease H-like"/>
    <property type="match status" value="1"/>
</dbReference>
<name>A0A8S3S8G1_MYTED</name>
<comment type="cofactor">
    <cofactor evidence="1">
        <name>Mg(2+)</name>
        <dbReference type="ChEBI" id="CHEBI:18420"/>
    </cofactor>
</comment>
<dbReference type="GO" id="GO:0046872">
    <property type="term" value="F:metal ion binding"/>
    <property type="evidence" value="ECO:0007669"/>
    <property type="project" value="UniProtKB-KW"/>
</dbReference>
<dbReference type="PANTHER" id="PTHR13058">
    <property type="entry name" value="THREE PRIME REPAIR EXONUCLEASE 1, 2"/>
    <property type="match status" value="1"/>
</dbReference>
<comment type="similarity">
    <text evidence="7">Belongs to the exonuclease superfamily. TREX family.</text>
</comment>
<dbReference type="InterPro" id="IPR012337">
    <property type="entry name" value="RNaseH-like_sf"/>
</dbReference>
<dbReference type="InterPro" id="IPR057617">
    <property type="entry name" value="PML_C"/>
</dbReference>
<keyword evidence="3" id="KW-0479">Metal-binding</keyword>
<dbReference type="InterPro" id="IPR036397">
    <property type="entry name" value="RNaseH_sf"/>
</dbReference>
<keyword evidence="10" id="KW-1185">Reference proteome</keyword>
<dbReference type="PANTHER" id="PTHR13058:SF22">
    <property type="entry name" value="EXODEOXYRIBONUCLEASE III"/>
    <property type="match status" value="1"/>
</dbReference>
<dbReference type="Pfam" id="PF25244">
    <property type="entry name" value="PML_C"/>
    <property type="match status" value="1"/>
</dbReference>
<dbReference type="Pfam" id="PF20700">
    <property type="entry name" value="Mutator"/>
    <property type="match status" value="2"/>
</dbReference>
<dbReference type="GO" id="GO:0003676">
    <property type="term" value="F:nucleic acid binding"/>
    <property type="evidence" value="ECO:0007669"/>
    <property type="project" value="InterPro"/>
</dbReference>
<dbReference type="Pfam" id="PF00929">
    <property type="entry name" value="RNase_T"/>
    <property type="match status" value="1"/>
</dbReference>
<keyword evidence="5" id="KW-0269">Exonuclease</keyword>
<evidence type="ECO:0000259" key="8">
    <source>
        <dbReference type="SMART" id="SM00479"/>
    </source>
</evidence>
<accession>A0A8S3S8G1</accession>
<keyword evidence="4" id="KW-0378">Hydrolase</keyword>
<dbReference type="EMBL" id="CAJPWZ010001488">
    <property type="protein sequence ID" value="CAG2216623.1"/>
    <property type="molecule type" value="Genomic_DNA"/>
</dbReference>
<dbReference type="InterPro" id="IPR040393">
    <property type="entry name" value="TREX1/2"/>
</dbReference>
<evidence type="ECO:0000256" key="1">
    <source>
        <dbReference type="ARBA" id="ARBA00001946"/>
    </source>
</evidence>
<dbReference type="InterPro" id="IPR049012">
    <property type="entry name" value="Mutator_transp_dom"/>
</dbReference>
<comment type="caution">
    <text evidence="9">The sequence shown here is derived from an EMBL/GenBank/DDBJ whole genome shotgun (WGS) entry which is preliminary data.</text>
</comment>
<evidence type="ECO:0000256" key="3">
    <source>
        <dbReference type="ARBA" id="ARBA00022723"/>
    </source>
</evidence>
<proteinExistence type="inferred from homology"/>
<dbReference type="CDD" id="cd06127">
    <property type="entry name" value="DEDDh"/>
    <property type="match status" value="1"/>
</dbReference>
<dbReference type="GO" id="GO:0006308">
    <property type="term" value="P:DNA catabolic process"/>
    <property type="evidence" value="ECO:0007669"/>
    <property type="project" value="TreeGrafter"/>
</dbReference>
<evidence type="ECO:0000256" key="7">
    <source>
        <dbReference type="ARBA" id="ARBA00025769"/>
    </source>
</evidence>
<dbReference type="Proteomes" id="UP000683360">
    <property type="component" value="Unassembled WGS sequence"/>
</dbReference>
<evidence type="ECO:0000313" key="9">
    <source>
        <dbReference type="EMBL" id="CAG2216623.1"/>
    </source>
</evidence>
<evidence type="ECO:0000313" key="10">
    <source>
        <dbReference type="Proteomes" id="UP000683360"/>
    </source>
</evidence>
<feature type="domain" description="Exonuclease" evidence="8">
    <location>
        <begin position="540"/>
        <end position="720"/>
    </location>
</feature>
<dbReference type="InterPro" id="IPR013520">
    <property type="entry name" value="Ribonucl_H"/>
</dbReference>
<protein>
    <recommendedName>
        <fullName evidence="8">Exonuclease domain-containing protein</fullName>
    </recommendedName>
</protein>
<evidence type="ECO:0000256" key="6">
    <source>
        <dbReference type="ARBA" id="ARBA00022842"/>
    </source>
</evidence>
<evidence type="ECO:0000256" key="5">
    <source>
        <dbReference type="ARBA" id="ARBA00022839"/>
    </source>
</evidence>
<dbReference type="OrthoDB" id="6072757at2759"/>
<dbReference type="AlphaFoldDB" id="A0A8S3S8G1"/>
<dbReference type="SMART" id="SM00479">
    <property type="entry name" value="EXOIII"/>
    <property type="match status" value="1"/>
</dbReference>
<evidence type="ECO:0000256" key="4">
    <source>
        <dbReference type="ARBA" id="ARBA00022801"/>
    </source>
</evidence>
<gene>
    <name evidence="9" type="ORF">MEDL_30348</name>
</gene>
<keyword evidence="6" id="KW-0460">Magnesium</keyword>
<reference evidence="9" key="1">
    <citation type="submission" date="2021-03" db="EMBL/GenBank/DDBJ databases">
        <authorList>
            <person name="Bekaert M."/>
        </authorList>
    </citation>
    <scope>NUCLEOTIDE SEQUENCE</scope>
</reference>
<sequence>MADDCDRLRVRGRFIKKDRFKKSTRMDSLNESGKLIQWGDHDYGSRGELPSEPTKEETPILVENIASNVTVSTDIGQSENISWNEGRRVVELEVLAEQLFCNKCNTPLHLKDIVGEMRYGLGSLLEVVCQICSGMKLISTGKRNEKGAFDINSKVALAISPSDELECSFDAGWQTRGSGWQYNSNTGHSSLVGVKTGKVLDYDVRSKLCSICQHHLGRKETVPNHPCNSNWQGSSKGMEPDMALSMVTRMDNRGCTVGIIHADNDSTTTSRLKQKFANIKKRDDKNHVKKNLSKQLYAAANKYKELKGKGVIAYILRCYMYAISSKQSKEDELCERLDSIVPHLFGDHSGCSGDWCTYSKQPETYRYKHLPKGEPLSNENLRKHLETVTENYKKRSSQLVDLGSTQSNENFNNIVASKAPKNRSYGGTSSLKARVSAAVLQKNEGYTWVNKVNKKALLSPGTISVRVGQRIDRKRLWQKKNSSSVLFKRDRFKRKHKKTFQQVKAAVLEGETYQPQIEENVSVRDIETIPTKYSLEGIDNYVVFDLETTGLSRTSDITQISAYDGMNMLNLYVSPRQSISSKASDVTGITFSFERNQMYCHGVPVESVCIRTALLQLIEMIQKKSRPVLVGHNIHSYDVPVLRNLLREFNLLSSFDNLIYGCIDTLKIAKREIPKADVQNYKQQTLVQKFLEIVYDAHNSEEDVRSLYKLFHLKLKQTCSGKDLFPFNYLSIVEGFSGVIVKKVISKDTARKLSCTGLSLHHLELAYKRNNDDGVKSIMQEHGLKGKTANVFKKFFSEKEE</sequence>
<keyword evidence="2" id="KW-0540">Nuclease</keyword>
<organism evidence="9 10">
    <name type="scientific">Mytilus edulis</name>
    <name type="common">Blue mussel</name>
    <dbReference type="NCBI Taxonomy" id="6550"/>
    <lineage>
        <taxon>Eukaryota</taxon>
        <taxon>Metazoa</taxon>
        <taxon>Spiralia</taxon>
        <taxon>Lophotrochozoa</taxon>
        <taxon>Mollusca</taxon>
        <taxon>Bivalvia</taxon>
        <taxon>Autobranchia</taxon>
        <taxon>Pteriomorphia</taxon>
        <taxon>Mytilida</taxon>
        <taxon>Mytiloidea</taxon>
        <taxon>Mytilidae</taxon>
        <taxon>Mytilinae</taxon>
        <taxon>Mytilus</taxon>
    </lineage>
</organism>
<dbReference type="Gene3D" id="3.30.420.10">
    <property type="entry name" value="Ribonuclease H-like superfamily/Ribonuclease H"/>
    <property type="match status" value="1"/>
</dbReference>
<dbReference type="GO" id="GO:0005737">
    <property type="term" value="C:cytoplasm"/>
    <property type="evidence" value="ECO:0007669"/>
    <property type="project" value="TreeGrafter"/>
</dbReference>
<evidence type="ECO:0000256" key="2">
    <source>
        <dbReference type="ARBA" id="ARBA00022722"/>
    </source>
</evidence>